<sequence length="205" mass="20885">MLRSKKGYATALLASSVFLGACASTSGLDGINDATINGSHAQAQGAMGAGAGAVTGAVIGNQMGSSKAGAAIGALVGGAAGYMRGRSLDIKAAQSVAYDARQAGYQAEVNTAVMQNPQTNQSQQVFTGYRVLIPASEIRNQDPEATRILQKTAELAIQADTEVVASGPANLRDSVLTMLNLPAGQAQYVPSNDTKVAVSVMPRRG</sequence>
<evidence type="ECO:0000313" key="4">
    <source>
        <dbReference type="Proteomes" id="UP001446205"/>
    </source>
</evidence>
<proteinExistence type="predicted"/>
<accession>A0ABU9D7I1</accession>
<feature type="domain" description="Glycine zipper" evidence="2">
    <location>
        <begin position="47"/>
        <end position="90"/>
    </location>
</feature>
<keyword evidence="4" id="KW-1185">Reference proteome</keyword>
<dbReference type="RefSeq" id="WP_341370551.1">
    <property type="nucleotide sequence ID" value="NZ_JBBPCO010000005.1"/>
</dbReference>
<reference evidence="3 4" key="1">
    <citation type="submission" date="2024-04" db="EMBL/GenBank/DDBJ databases">
        <authorList>
            <person name="Abashina T."/>
            <person name="Shaikin A."/>
        </authorList>
    </citation>
    <scope>NUCLEOTIDE SEQUENCE [LARGE SCALE GENOMIC DNA]</scope>
    <source>
        <strain evidence="3 4">AAFK</strain>
    </source>
</reference>
<evidence type="ECO:0000313" key="3">
    <source>
        <dbReference type="EMBL" id="MEK8089496.1"/>
    </source>
</evidence>
<name>A0ABU9D7I1_9PROT</name>
<dbReference type="InterPro" id="IPR039567">
    <property type="entry name" value="Gly-zipper"/>
</dbReference>
<evidence type="ECO:0000259" key="2">
    <source>
        <dbReference type="Pfam" id="PF13488"/>
    </source>
</evidence>
<organism evidence="3 4">
    <name type="scientific">Thermithiobacillus plumbiphilus</name>
    <dbReference type="NCBI Taxonomy" id="1729899"/>
    <lineage>
        <taxon>Bacteria</taxon>
        <taxon>Pseudomonadati</taxon>
        <taxon>Pseudomonadota</taxon>
        <taxon>Acidithiobacillia</taxon>
        <taxon>Acidithiobacillales</taxon>
        <taxon>Thermithiobacillaceae</taxon>
        <taxon>Thermithiobacillus</taxon>
    </lineage>
</organism>
<dbReference type="Pfam" id="PF13488">
    <property type="entry name" value="Gly-zipper_Omp"/>
    <property type="match status" value="1"/>
</dbReference>
<dbReference type="PROSITE" id="PS51257">
    <property type="entry name" value="PROKAR_LIPOPROTEIN"/>
    <property type="match status" value="1"/>
</dbReference>
<dbReference type="Proteomes" id="UP001446205">
    <property type="component" value="Unassembled WGS sequence"/>
</dbReference>
<feature type="signal peptide" evidence="1">
    <location>
        <begin position="1"/>
        <end position="23"/>
    </location>
</feature>
<dbReference type="EMBL" id="JBBPCO010000005">
    <property type="protein sequence ID" value="MEK8089496.1"/>
    <property type="molecule type" value="Genomic_DNA"/>
</dbReference>
<feature type="chain" id="PRO_5045609794" evidence="1">
    <location>
        <begin position="24"/>
        <end position="205"/>
    </location>
</feature>
<protein>
    <submittedName>
        <fullName evidence="3">Glycine zipper domain-containing protein</fullName>
    </submittedName>
</protein>
<evidence type="ECO:0000256" key="1">
    <source>
        <dbReference type="SAM" id="SignalP"/>
    </source>
</evidence>
<keyword evidence="1" id="KW-0732">Signal</keyword>
<gene>
    <name evidence="3" type="ORF">WOB96_06910</name>
</gene>
<comment type="caution">
    <text evidence="3">The sequence shown here is derived from an EMBL/GenBank/DDBJ whole genome shotgun (WGS) entry which is preliminary data.</text>
</comment>